<dbReference type="EMBL" id="CP000141">
    <property type="protein sequence ID" value="ABB15967.1"/>
    <property type="molecule type" value="Genomic_DNA"/>
</dbReference>
<keyword evidence="2" id="KW-1185">Reference proteome</keyword>
<dbReference type="KEGG" id="chy:CHY_1024"/>
<protein>
    <submittedName>
        <fullName evidence="1">Uncharacterized protein</fullName>
    </submittedName>
</protein>
<gene>
    <name evidence="1" type="ordered locus">CHY_1024</name>
</gene>
<sequence>MQGDFLERGILPLSQEHAKFELEQVHALIVRVISVKDWYTSEHSIIPRIKA</sequence>
<dbReference type="AlphaFoldDB" id="Q3ADB3"/>
<evidence type="ECO:0000313" key="2">
    <source>
        <dbReference type="Proteomes" id="UP000002706"/>
    </source>
</evidence>
<reference evidence="1 2" key="1">
    <citation type="journal article" date="2005" name="PLoS Genet.">
        <title>Life in hot carbon monoxide: the complete genome sequence of Carboxydothermus hydrogenoformans Z-2901.</title>
        <authorList>
            <person name="Wu M."/>
            <person name="Ren Q."/>
            <person name="Durkin A.S."/>
            <person name="Daugherty S.C."/>
            <person name="Brinkac L.M."/>
            <person name="Dodson R.J."/>
            <person name="Madupu R."/>
            <person name="Sullivan S.A."/>
            <person name="Kolonay J.F."/>
            <person name="Haft D.H."/>
            <person name="Nelson W.C."/>
            <person name="Tallon L.J."/>
            <person name="Jones K.M."/>
            <person name="Ulrich L.E."/>
            <person name="Gonzalez J.M."/>
            <person name="Zhulin I.B."/>
            <person name="Robb F.T."/>
            <person name="Eisen J.A."/>
        </authorList>
    </citation>
    <scope>NUCLEOTIDE SEQUENCE [LARGE SCALE GENOMIC DNA]</scope>
    <source>
        <strain evidence="2">ATCC BAA-161 / DSM 6008 / Z-2901</strain>
    </source>
</reference>
<dbReference type="HOGENOM" id="CLU_3096937_0_0_9"/>
<dbReference type="STRING" id="246194.CHY_1024"/>
<evidence type="ECO:0000313" key="1">
    <source>
        <dbReference type="EMBL" id="ABB15967.1"/>
    </source>
</evidence>
<organism evidence="1 2">
    <name type="scientific">Carboxydothermus hydrogenoformans (strain ATCC BAA-161 / DSM 6008 / Z-2901)</name>
    <dbReference type="NCBI Taxonomy" id="246194"/>
    <lineage>
        <taxon>Bacteria</taxon>
        <taxon>Bacillati</taxon>
        <taxon>Bacillota</taxon>
        <taxon>Clostridia</taxon>
        <taxon>Thermoanaerobacterales</taxon>
        <taxon>Thermoanaerobacteraceae</taxon>
        <taxon>Carboxydothermus</taxon>
    </lineage>
</organism>
<name>Q3ADB3_CARHZ</name>
<dbReference type="InParanoid" id="Q3ADB3"/>
<proteinExistence type="predicted"/>
<accession>Q3ADB3</accession>
<dbReference type="Proteomes" id="UP000002706">
    <property type="component" value="Chromosome"/>
</dbReference>